<gene>
    <name evidence="3" type="ORF">ABC974_10045</name>
</gene>
<feature type="chain" id="PRO_5046081653" evidence="2">
    <location>
        <begin position="23"/>
        <end position="145"/>
    </location>
</feature>
<accession>A0ABU9Y2E3</accession>
<sequence>MTLSYRALAISAAFLLAGGAVAAPQGENCHAIADPARRLACYDARDSGSAPPAAAPAPVELARRPAAPASADANPNRTFDSRVVAVSPLQNGFYRVRLADGSEWATTAAGQRPAVGQGVHHRRTFIGTHYFDTDDGRALTVRPER</sequence>
<name>A0ABU9Y2E3_9SPHN</name>
<dbReference type="RefSeq" id="WP_343891247.1">
    <property type="nucleotide sequence ID" value="NZ_BAAAEH010000040.1"/>
</dbReference>
<reference evidence="3 4" key="1">
    <citation type="submission" date="2024-05" db="EMBL/GenBank/DDBJ databases">
        <authorList>
            <person name="Liu Q."/>
            <person name="Xin Y.-H."/>
        </authorList>
    </citation>
    <scope>NUCLEOTIDE SEQUENCE [LARGE SCALE GENOMIC DNA]</scope>
    <source>
        <strain evidence="3 4">CGMCC 1.10181</strain>
    </source>
</reference>
<evidence type="ECO:0000313" key="4">
    <source>
        <dbReference type="Proteomes" id="UP001419910"/>
    </source>
</evidence>
<evidence type="ECO:0000313" key="3">
    <source>
        <dbReference type="EMBL" id="MEN2789967.1"/>
    </source>
</evidence>
<keyword evidence="2" id="KW-0732">Signal</keyword>
<protein>
    <submittedName>
        <fullName evidence="3">Uncharacterized protein</fullName>
    </submittedName>
</protein>
<dbReference type="Proteomes" id="UP001419910">
    <property type="component" value="Unassembled WGS sequence"/>
</dbReference>
<feature type="signal peptide" evidence="2">
    <location>
        <begin position="1"/>
        <end position="22"/>
    </location>
</feature>
<proteinExistence type="predicted"/>
<feature type="compositionally biased region" description="Low complexity" evidence="1">
    <location>
        <begin position="50"/>
        <end position="75"/>
    </location>
</feature>
<keyword evidence="4" id="KW-1185">Reference proteome</keyword>
<comment type="caution">
    <text evidence="3">The sequence shown here is derived from an EMBL/GenBank/DDBJ whole genome shotgun (WGS) entry which is preliminary data.</text>
</comment>
<dbReference type="EMBL" id="JBDIME010000006">
    <property type="protein sequence ID" value="MEN2789967.1"/>
    <property type="molecule type" value="Genomic_DNA"/>
</dbReference>
<evidence type="ECO:0000256" key="2">
    <source>
        <dbReference type="SAM" id="SignalP"/>
    </source>
</evidence>
<feature type="region of interest" description="Disordered" evidence="1">
    <location>
        <begin position="44"/>
        <end position="75"/>
    </location>
</feature>
<evidence type="ECO:0000256" key="1">
    <source>
        <dbReference type="SAM" id="MobiDB-lite"/>
    </source>
</evidence>
<organism evidence="3 4">
    <name type="scientific">Sphingomonas oligophenolica</name>
    <dbReference type="NCBI Taxonomy" id="301154"/>
    <lineage>
        <taxon>Bacteria</taxon>
        <taxon>Pseudomonadati</taxon>
        <taxon>Pseudomonadota</taxon>
        <taxon>Alphaproteobacteria</taxon>
        <taxon>Sphingomonadales</taxon>
        <taxon>Sphingomonadaceae</taxon>
        <taxon>Sphingomonas</taxon>
    </lineage>
</organism>